<dbReference type="GeneID" id="106013669"/>
<dbReference type="PANTHER" id="PTHR10696:SF21">
    <property type="entry name" value="TAUD_TFDA-LIKE DOMAIN-CONTAINING PROTEIN"/>
    <property type="match status" value="1"/>
</dbReference>
<dbReference type="InterPro" id="IPR042098">
    <property type="entry name" value="TauD-like_sf"/>
</dbReference>
<sequence length="327" mass="36571">MSVAPVTISEQKQVGQQLFPFVLSPEKKAESAAMTSSSAACEWVRNQKSAIDAQLLEHGAILFRGFPLDDAQAFDDFVTSFGYEQMPYVGGAAPRKQVTKQVFTANEAPPDQPIPFHHEMAQVPSFPSVLFFYCEVAPPSGGQTPLVLSHHVYTAMAHKHPRFVQELEEKKVRYTRVLPDQDDPSSPIGRGWRSTFQTQDRAEAERKLTEQGTTFEWTADGGLKTVTALLPAIREDPRTGKKMWFNSIIAAYKGWRDCRNCPERAVTFGDGSPMPPDVMDDLDLTLDQLAADVTWQHGDVFMVDNRQVLHARRPFTPPRRILAALAK</sequence>
<protein>
    <submittedName>
        <fullName evidence="4">Clavaminate synthase-like protein At3g21360</fullName>
    </submittedName>
</protein>
<dbReference type="PANTHER" id="PTHR10696">
    <property type="entry name" value="GAMMA-BUTYROBETAINE HYDROXYLASE-RELATED"/>
    <property type="match status" value="1"/>
</dbReference>
<proteinExistence type="predicted"/>
<keyword evidence="1" id="KW-0560">Oxidoreductase</keyword>
<feature type="domain" description="TauD/TfdA-like" evidence="2">
    <location>
        <begin position="47"/>
        <end position="322"/>
    </location>
</feature>
<dbReference type="SUPFAM" id="SSF51197">
    <property type="entry name" value="Clavaminate synthase-like"/>
    <property type="match status" value="1"/>
</dbReference>
<keyword evidence="3" id="KW-1185">Reference proteome</keyword>
<dbReference type="Proteomes" id="UP000694888">
    <property type="component" value="Unplaced"/>
</dbReference>
<dbReference type="Pfam" id="PF02668">
    <property type="entry name" value="TauD"/>
    <property type="match status" value="1"/>
</dbReference>
<dbReference type="RefSeq" id="XP_012945458.1">
    <property type="nucleotide sequence ID" value="XM_013090004.1"/>
</dbReference>
<evidence type="ECO:0000256" key="1">
    <source>
        <dbReference type="ARBA" id="ARBA00023002"/>
    </source>
</evidence>
<accession>A0ABM1AD73</accession>
<evidence type="ECO:0000313" key="4">
    <source>
        <dbReference type="RefSeq" id="XP_012945458.1"/>
    </source>
</evidence>
<gene>
    <name evidence="4" type="primary">LOC106013669</name>
</gene>
<evidence type="ECO:0000259" key="2">
    <source>
        <dbReference type="Pfam" id="PF02668"/>
    </source>
</evidence>
<dbReference type="InterPro" id="IPR003819">
    <property type="entry name" value="TauD/TfdA-like"/>
</dbReference>
<dbReference type="Gene3D" id="3.60.130.10">
    <property type="entry name" value="Clavaminate synthase-like"/>
    <property type="match status" value="1"/>
</dbReference>
<name>A0ABM1AD73_APLCA</name>
<dbReference type="InterPro" id="IPR050411">
    <property type="entry name" value="AlphaKG_dependent_hydroxylases"/>
</dbReference>
<organism evidence="3 4">
    <name type="scientific">Aplysia californica</name>
    <name type="common">California sea hare</name>
    <dbReference type="NCBI Taxonomy" id="6500"/>
    <lineage>
        <taxon>Eukaryota</taxon>
        <taxon>Metazoa</taxon>
        <taxon>Spiralia</taxon>
        <taxon>Lophotrochozoa</taxon>
        <taxon>Mollusca</taxon>
        <taxon>Gastropoda</taxon>
        <taxon>Heterobranchia</taxon>
        <taxon>Euthyneura</taxon>
        <taxon>Tectipleura</taxon>
        <taxon>Aplysiida</taxon>
        <taxon>Aplysioidea</taxon>
        <taxon>Aplysiidae</taxon>
        <taxon>Aplysia</taxon>
    </lineage>
</organism>
<reference evidence="4" key="1">
    <citation type="submission" date="2025-08" db="UniProtKB">
        <authorList>
            <consortium name="RefSeq"/>
        </authorList>
    </citation>
    <scope>IDENTIFICATION</scope>
</reference>
<evidence type="ECO:0000313" key="3">
    <source>
        <dbReference type="Proteomes" id="UP000694888"/>
    </source>
</evidence>